<reference evidence="1 2" key="1">
    <citation type="submission" date="2019-07" db="EMBL/GenBank/DDBJ databases">
        <title>Genome sequencing of 100 strains of the haloalkaliphilic chemolithoautotrophic sulfur-oxidizing bacterium Thioalkalivibrio.</title>
        <authorList>
            <person name="Muyzer G."/>
        </authorList>
    </citation>
    <scope>NUCLEOTIDE SEQUENCE [LARGE SCALE GENOMIC DNA]</scope>
    <source>
        <strain evidence="1 2">ASO4-4</strain>
    </source>
</reference>
<dbReference type="AlphaFoldDB" id="A0A562QWG8"/>
<feature type="non-terminal residue" evidence="1">
    <location>
        <position position="332"/>
    </location>
</feature>
<name>A0A562QWG8_9BACT</name>
<accession>A0A562QWG8</accession>
<evidence type="ECO:0000313" key="2">
    <source>
        <dbReference type="Proteomes" id="UP000318307"/>
    </source>
</evidence>
<gene>
    <name evidence="1" type="ORF">LZ24_03473</name>
</gene>
<dbReference type="EMBL" id="VLLC01000082">
    <property type="protein sequence ID" value="TWI60953.1"/>
    <property type="molecule type" value="Genomic_DNA"/>
</dbReference>
<evidence type="ECO:0000313" key="1">
    <source>
        <dbReference type="EMBL" id="TWI60953.1"/>
    </source>
</evidence>
<proteinExistence type="predicted"/>
<comment type="caution">
    <text evidence="1">The sequence shown here is derived from an EMBL/GenBank/DDBJ whole genome shotgun (WGS) entry which is preliminary data.</text>
</comment>
<keyword evidence="2" id="KW-1185">Reference proteome</keyword>
<organism evidence="1 2">
    <name type="scientific">Desulfobotulus alkaliphilus</name>
    <dbReference type="NCBI Taxonomy" id="622671"/>
    <lineage>
        <taxon>Bacteria</taxon>
        <taxon>Pseudomonadati</taxon>
        <taxon>Thermodesulfobacteriota</taxon>
        <taxon>Desulfobacteria</taxon>
        <taxon>Desulfobacterales</taxon>
        <taxon>Desulfobacteraceae</taxon>
        <taxon>Desulfobotulus</taxon>
    </lineage>
</organism>
<dbReference type="Proteomes" id="UP000318307">
    <property type="component" value="Unassembled WGS sequence"/>
</dbReference>
<protein>
    <submittedName>
        <fullName evidence="1">Uncharacterized protein</fullName>
    </submittedName>
</protein>
<sequence>MTYLAAIPDTTDTLDTLDTLDTIDTFTQALDLHDATTKALKDASKFSYILWTDDKELADLVDSLLTTELFPRNRNWKAYRGTATVLLLNIMGGGYVRFHRSSRFYANLIKRYNPAGVSFKAVALVDAMIEHGYLEQAIGFQDRSTGLRRATRIKATPALLNRIPKHLKDLPKERIPIHPKKELIVLKDKEGRPKAYLEHRLPQVKRMRRELISYNTILKQHGLPPVHRVFNQGSWDLGGRFYGGWWQTCPKAERKTITIGDRTDPNGGEATVELDYSCLYPTLLYAEKGLELSKDAYDILGFPRNEAKKAFVVAVGAKTPKGGKQALRCADL</sequence>